<accession>A0A433X8W1</accession>
<dbReference type="Pfam" id="PF01903">
    <property type="entry name" value="CbiX"/>
    <property type="match status" value="2"/>
</dbReference>
<dbReference type="CDD" id="cd03416">
    <property type="entry name" value="CbiX_SirB_N"/>
    <property type="match status" value="1"/>
</dbReference>
<keyword evidence="1" id="KW-0479">Metal-binding</keyword>
<gene>
    <name evidence="3" type="ORF">EJP77_11600</name>
</gene>
<organism evidence="3 4">
    <name type="scientific">Paenibacillus zeisoli</name>
    <dbReference type="NCBI Taxonomy" id="2496267"/>
    <lineage>
        <taxon>Bacteria</taxon>
        <taxon>Bacillati</taxon>
        <taxon>Bacillota</taxon>
        <taxon>Bacilli</taxon>
        <taxon>Bacillales</taxon>
        <taxon>Paenibacillaceae</taxon>
        <taxon>Paenibacillus</taxon>
    </lineage>
</organism>
<dbReference type="PANTHER" id="PTHR33542:SF3">
    <property type="entry name" value="SIROHYDROCHLORIN FERROCHELATASE, CHLOROPLASTIC"/>
    <property type="match status" value="1"/>
</dbReference>
<evidence type="ECO:0000256" key="1">
    <source>
        <dbReference type="ARBA" id="ARBA00022723"/>
    </source>
</evidence>
<proteinExistence type="predicted"/>
<keyword evidence="2" id="KW-0456">Lyase</keyword>
<evidence type="ECO:0000256" key="2">
    <source>
        <dbReference type="ARBA" id="ARBA00023239"/>
    </source>
</evidence>
<dbReference type="RefSeq" id="WP_127199411.1">
    <property type="nucleotide sequence ID" value="NZ_RZNX01000004.1"/>
</dbReference>
<evidence type="ECO:0000313" key="4">
    <source>
        <dbReference type="Proteomes" id="UP000272464"/>
    </source>
</evidence>
<protein>
    <submittedName>
        <fullName evidence="3">Cobalamin biosynthesis protein CbiX</fullName>
    </submittedName>
</protein>
<dbReference type="GO" id="GO:0046872">
    <property type="term" value="F:metal ion binding"/>
    <property type="evidence" value="ECO:0007669"/>
    <property type="project" value="UniProtKB-KW"/>
</dbReference>
<sequence length="256" mass="28440">MKRGVLVISHGSRDAAWVRLVDESVAKLELPAEMPVAASFLEVVEGRLIQDGIDLLEEAGVTDLIVIPLFVSSGSTHIDEISYAMGVKAAPDKETDLEPFRVQSRVHFGEPIDDDPLVARMVWDKIKSQSVKPEQEVVLLVGHGSVHDGFRQRWERGISALAKHVGEIGGVKHADYALLNPESVADKVRYWHEERGMDVLVAPLFLSAGYFTKTTIRARLEGLECRYTGEALLPHPLLTDWINRQILTIMKSLTLS</sequence>
<dbReference type="Proteomes" id="UP000272464">
    <property type="component" value="Unassembled WGS sequence"/>
</dbReference>
<dbReference type="PANTHER" id="PTHR33542">
    <property type="entry name" value="SIROHYDROCHLORIN FERROCHELATASE, CHLOROPLASTIC"/>
    <property type="match status" value="1"/>
</dbReference>
<dbReference type="GO" id="GO:0016829">
    <property type="term" value="F:lyase activity"/>
    <property type="evidence" value="ECO:0007669"/>
    <property type="project" value="UniProtKB-KW"/>
</dbReference>
<comment type="caution">
    <text evidence="3">The sequence shown here is derived from an EMBL/GenBank/DDBJ whole genome shotgun (WGS) entry which is preliminary data.</text>
</comment>
<dbReference type="Gene3D" id="3.40.50.1400">
    <property type="match status" value="2"/>
</dbReference>
<dbReference type="EMBL" id="RZNX01000004">
    <property type="protein sequence ID" value="RUT30479.1"/>
    <property type="molecule type" value="Genomic_DNA"/>
</dbReference>
<dbReference type="AlphaFoldDB" id="A0A433X8W1"/>
<dbReference type="SUPFAM" id="SSF53800">
    <property type="entry name" value="Chelatase"/>
    <property type="match status" value="1"/>
</dbReference>
<dbReference type="InterPro" id="IPR002762">
    <property type="entry name" value="CbiX-like"/>
</dbReference>
<name>A0A433X8W1_9BACL</name>
<keyword evidence="4" id="KW-1185">Reference proteome</keyword>
<dbReference type="InterPro" id="IPR050963">
    <property type="entry name" value="Sirohydro_Cobaltochel/CbiX"/>
</dbReference>
<dbReference type="OrthoDB" id="1489951at2"/>
<evidence type="ECO:0000313" key="3">
    <source>
        <dbReference type="EMBL" id="RUT30479.1"/>
    </source>
</evidence>
<reference evidence="3 4" key="1">
    <citation type="submission" date="2018-12" db="EMBL/GenBank/DDBJ databases">
        <authorList>
            <person name="Sun L."/>
            <person name="Chen Z."/>
        </authorList>
    </citation>
    <scope>NUCLEOTIDE SEQUENCE [LARGE SCALE GENOMIC DNA]</scope>
    <source>
        <strain evidence="3 4">3-5-3</strain>
    </source>
</reference>